<dbReference type="AlphaFoldDB" id="A0A820JET1"/>
<gene>
    <name evidence="1" type="ORF">UXM345_LOCUS34734</name>
</gene>
<sequence length="48" mass="5403">MAQMTISVAQMTNSDGTNDHFLVLRALLWYKPWAASRHGHGKQSSLDM</sequence>
<reference evidence="1" key="1">
    <citation type="submission" date="2021-02" db="EMBL/GenBank/DDBJ databases">
        <authorList>
            <person name="Nowell W R."/>
        </authorList>
    </citation>
    <scope>NUCLEOTIDE SEQUENCE</scope>
</reference>
<name>A0A820JET1_9BILA</name>
<proteinExistence type="predicted"/>
<comment type="caution">
    <text evidence="1">The sequence shown here is derived from an EMBL/GenBank/DDBJ whole genome shotgun (WGS) entry which is preliminary data.</text>
</comment>
<evidence type="ECO:0000313" key="2">
    <source>
        <dbReference type="Proteomes" id="UP000663842"/>
    </source>
</evidence>
<evidence type="ECO:0000313" key="1">
    <source>
        <dbReference type="EMBL" id="CAF4326055.1"/>
    </source>
</evidence>
<dbReference type="EMBL" id="CAJOBF010013105">
    <property type="protein sequence ID" value="CAF4326055.1"/>
    <property type="molecule type" value="Genomic_DNA"/>
</dbReference>
<organism evidence="1 2">
    <name type="scientific">Rotaria magnacalcarata</name>
    <dbReference type="NCBI Taxonomy" id="392030"/>
    <lineage>
        <taxon>Eukaryota</taxon>
        <taxon>Metazoa</taxon>
        <taxon>Spiralia</taxon>
        <taxon>Gnathifera</taxon>
        <taxon>Rotifera</taxon>
        <taxon>Eurotatoria</taxon>
        <taxon>Bdelloidea</taxon>
        <taxon>Philodinida</taxon>
        <taxon>Philodinidae</taxon>
        <taxon>Rotaria</taxon>
    </lineage>
</organism>
<dbReference type="Proteomes" id="UP000663842">
    <property type="component" value="Unassembled WGS sequence"/>
</dbReference>
<protein>
    <submittedName>
        <fullName evidence="1">Uncharacterized protein</fullName>
    </submittedName>
</protein>
<feature type="non-terminal residue" evidence="1">
    <location>
        <position position="48"/>
    </location>
</feature>
<accession>A0A820JET1</accession>